<gene>
    <name evidence="2" type="ORF">Aglo03_38380</name>
</gene>
<dbReference type="Proteomes" id="UP001165042">
    <property type="component" value="Unassembled WGS sequence"/>
</dbReference>
<proteinExistence type="predicted"/>
<evidence type="ECO:0000313" key="2">
    <source>
        <dbReference type="EMBL" id="GLW93022.1"/>
    </source>
</evidence>
<keyword evidence="3" id="KW-1185">Reference proteome</keyword>
<dbReference type="AlphaFoldDB" id="A0A9W6QQZ1"/>
<name>A0A9W6QQZ1_9PSEU</name>
<protein>
    <submittedName>
        <fullName evidence="2">Uncharacterized protein</fullName>
    </submittedName>
</protein>
<evidence type="ECO:0000256" key="1">
    <source>
        <dbReference type="SAM" id="MobiDB-lite"/>
    </source>
</evidence>
<reference evidence="2" key="1">
    <citation type="submission" date="2023-02" db="EMBL/GenBank/DDBJ databases">
        <title>Actinokineospora globicatena NBRC 15670.</title>
        <authorList>
            <person name="Ichikawa N."/>
            <person name="Sato H."/>
            <person name="Tonouchi N."/>
        </authorList>
    </citation>
    <scope>NUCLEOTIDE SEQUENCE</scope>
    <source>
        <strain evidence="2">NBRC 15670</strain>
    </source>
</reference>
<organism evidence="2 3">
    <name type="scientific">Actinokineospora globicatena</name>
    <dbReference type="NCBI Taxonomy" id="103729"/>
    <lineage>
        <taxon>Bacteria</taxon>
        <taxon>Bacillati</taxon>
        <taxon>Actinomycetota</taxon>
        <taxon>Actinomycetes</taxon>
        <taxon>Pseudonocardiales</taxon>
        <taxon>Pseudonocardiaceae</taxon>
        <taxon>Actinokineospora</taxon>
    </lineage>
</organism>
<accession>A0A9W6QQZ1</accession>
<sequence>MPFAAARLVLPGAKGTGIGVRETGVALDGPRPWRAHHGATTRHRPPGSLTANGDLRRFPKTMMHPRHPW</sequence>
<dbReference type="EMBL" id="BSSD01000005">
    <property type="protein sequence ID" value="GLW93022.1"/>
    <property type="molecule type" value="Genomic_DNA"/>
</dbReference>
<evidence type="ECO:0000313" key="3">
    <source>
        <dbReference type="Proteomes" id="UP001165042"/>
    </source>
</evidence>
<feature type="region of interest" description="Disordered" evidence="1">
    <location>
        <begin position="29"/>
        <end position="69"/>
    </location>
</feature>
<comment type="caution">
    <text evidence="2">The sequence shown here is derived from an EMBL/GenBank/DDBJ whole genome shotgun (WGS) entry which is preliminary data.</text>
</comment>
<feature type="compositionally biased region" description="Basic residues" evidence="1">
    <location>
        <begin position="33"/>
        <end position="45"/>
    </location>
</feature>